<feature type="transmembrane region" description="Helical" evidence="1">
    <location>
        <begin position="20"/>
        <end position="41"/>
    </location>
</feature>
<keyword evidence="1" id="KW-1133">Transmembrane helix</keyword>
<dbReference type="GeneID" id="78448083"/>
<feature type="transmembrane region" description="Helical" evidence="1">
    <location>
        <begin position="47"/>
        <end position="66"/>
    </location>
</feature>
<dbReference type="EnsemblBacteria" id="BAD85744">
    <property type="protein sequence ID" value="BAD85744"/>
    <property type="gene ID" value="TK1555"/>
</dbReference>
<dbReference type="eggNOG" id="arCOG07108">
    <property type="taxonomic scope" value="Archaea"/>
</dbReference>
<dbReference type="AlphaFoldDB" id="Q5JIM9"/>
<name>Q5JIM9_THEKO</name>
<dbReference type="InParanoid" id="Q5JIM9"/>
<dbReference type="RefSeq" id="WP_011250506.1">
    <property type="nucleotide sequence ID" value="NC_006624.1"/>
</dbReference>
<organism evidence="2 3">
    <name type="scientific">Thermococcus kodakarensis (strain ATCC BAA-918 / JCM 12380 / KOD1)</name>
    <name type="common">Pyrococcus kodakaraensis (strain KOD1)</name>
    <dbReference type="NCBI Taxonomy" id="69014"/>
    <lineage>
        <taxon>Archaea</taxon>
        <taxon>Methanobacteriati</taxon>
        <taxon>Methanobacteriota</taxon>
        <taxon>Thermococci</taxon>
        <taxon>Thermococcales</taxon>
        <taxon>Thermococcaceae</taxon>
        <taxon>Thermococcus</taxon>
    </lineage>
</organism>
<dbReference type="PATRIC" id="fig|69014.16.peg.1515"/>
<dbReference type="OrthoDB" id="100813at2157"/>
<accession>Q5JIM9</accession>
<proteinExistence type="predicted"/>
<dbReference type="STRING" id="69014.TK1555"/>
<keyword evidence="3" id="KW-1185">Reference proteome</keyword>
<evidence type="ECO:0000313" key="3">
    <source>
        <dbReference type="Proteomes" id="UP000000536"/>
    </source>
</evidence>
<protein>
    <submittedName>
        <fullName evidence="2">Hypothetical membrane protein, conserved</fullName>
    </submittedName>
</protein>
<dbReference type="KEGG" id="tko:TK1555"/>
<evidence type="ECO:0000313" key="2">
    <source>
        <dbReference type="EMBL" id="BAD85744.1"/>
    </source>
</evidence>
<reference evidence="2 3" key="1">
    <citation type="journal article" date="2005" name="Genome Res.">
        <title>Complete genome sequence of the hyperthermophilic archaeon Thermococcus kodakaraensis KOD1 and comparison with Pyrococcus genomes.</title>
        <authorList>
            <person name="Fukui T."/>
            <person name="Atomi H."/>
            <person name="Kanai T."/>
            <person name="Matsumi R."/>
            <person name="Fujiwara S."/>
            <person name="Imanaka T."/>
        </authorList>
    </citation>
    <scope>NUCLEOTIDE SEQUENCE [LARGE SCALE GENOMIC DNA]</scope>
    <source>
        <strain evidence="3">ATCC BAA-918 / JCM 12380 / KOD1</strain>
    </source>
</reference>
<dbReference type="Proteomes" id="UP000000536">
    <property type="component" value="Chromosome"/>
</dbReference>
<keyword evidence="1" id="KW-0812">Transmembrane</keyword>
<dbReference type="HOGENOM" id="CLU_1615380_0_0_2"/>
<keyword evidence="1" id="KW-0472">Membrane</keyword>
<feature type="transmembrane region" description="Helical" evidence="1">
    <location>
        <begin position="87"/>
        <end position="109"/>
    </location>
</feature>
<sequence length="165" mass="18757">MRVVVKFPGERRRVLALLRFYMVALLVSAVICSAFTAFWVMEASLPHAIVYLVASMFFFASFLMYREVYLSLRKTRFVQYFRALEEYFSPPFGAYASVHVLASVIFYTADVLRGGYALVATLLLLKGIVEYVLGLFRDDLKVASVLYASVIGGDFDRLSLKDPFK</sequence>
<dbReference type="EMBL" id="AP006878">
    <property type="protein sequence ID" value="BAD85744.1"/>
    <property type="molecule type" value="Genomic_DNA"/>
</dbReference>
<gene>
    <name evidence="2" type="ordered locus">TK1555</name>
</gene>
<feature type="transmembrane region" description="Helical" evidence="1">
    <location>
        <begin position="115"/>
        <end position="136"/>
    </location>
</feature>
<evidence type="ECO:0000256" key="1">
    <source>
        <dbReference type="SAM" id="Phobius"/>
    </source>
</evidence>